<evidence type="ECO:0000256" key="7">
    <source>
        <dbReference type="ARBA" id="ARBA00022679"/>
    </source>
</evidence>
<keyword evidence="6 12" id="KW-0028">Amino-acid biosynthesis</keyword>
<dbReference type="OrthoDB" id="9808024at2"/>
<name>A0A1G6YR42_PEPNI</name>
<dbReference type="SUPFAM" id="SSF53686">
    <property type="entry name" value="Tryptophan synthase beta subunit-like PLP-dependent enzymes"/>
    <property type="match status" value="1"/>
</dbReference>
<dbReference type="NCBIfam" id="TIGR01136">
    <property type="entry name" value="cysKM"/>
    <property type="match status" value="1"/>
</dbReference>
<dbReference type="Proteomes" id="UP000198995">
    <property type="component" value="Unassembled WGS sequence"/>
</dbReference>
<dbReference type="InterPro" id="IPR050214">
    <property type="entry name" value="Cys_Synth/Cystath_Beta-Synth"/>
</dbReference>
<accession>A0A1G6YR42</accession>
<evidence type="ECO:0000256" key="1">
    <source>
        <dbReference type="ARBA" id="ARBA00001933"/>
    </source>
</evidence>
<dbReference type="InterPro" id="IPR005856">
    <property type="entry name" value="Cys_synth"/>
</dbReference>
<dbReference type="STRING" id="2741.SAMN04489866_11052"/>
<keyword evidence="8 11" id="KW-0663">Pyridoxal phosphate</keyword>
<dbReference type="EC" id="2.5.1.47" evidence="4 12"/>
<sequence length="308" mass="31964">MFRSVTEMVGGTPMIDLSALAKALAVDGKILAKAEFCNPTGSMKDRIALSMIRGAERAGRLKPGGTIIEPTSGNTGIGLSAIGARLGYKVIIVMPETMSVERRKMMAIYGAEVVLTPGAEGMTGAIAEADRLQKKLDGAIIAGQFSNPLNPEYHYQTTGPEIGAETEREKLTPNAFVAGVGTGGSLSGAGRYLKGRYPDLKVIAVEPATSAVLSGKPAGAHGLQGLGAGFIPEALDRSVIDDIYPAQDQDAMALVGLLARTEGLFAGISSGAALAACRDYLQAHPGETVVVILPDSGNRYLSTEGIFN</sequence>
<evidence type="ECO:0000256" key="9">
    <source>
        <dbReference type="ARBA" id="ARBA00023192"/>
    </source>
</evidence>
<dbReference type="Pfam" id="PF00291">
    <property type="entry name" value="PALP"/>
    <property type="match status" value="1"/>
</dbReference>
<dbReference type="PANTHER" id="PTHR10314">
    <property type="entry name" value="CYSTATHIONINE BETA-SYNTHASE"/>
    <property type="match status" value="1"/>
</dbReference>
<comment type="catalytic activity">
    <reaction evidence="10 12">
        <text>O-acetyl-L-serine + hydrogen sulfide = L-cysteine + acetate</text>
        <dbReference type="Rhea" id="RHEA:14829"/>
        <dbReference type="ChEBI" id="CHEBI:29919"/>
        <dbReference type="ChEBI" id="CHEBI:30089"/>
        <dbReference type="ChEBI" id="CHEBI:35235"/>
        <dbReference type="ChEBI" id="CHEBI:58340"/>
        <dbReference type="EC" id="2.5.1.47"/>
    </reaction>
</comment>
<dbReference type="UniPathway" id="UPA00136">
    <property type="reaction ID" value="UER00200"/>
</dbReference>
<reference evidence="14 15" key="1">
    <citation type="submission" date="2016-10" db="EMBL/GenBank/DDBJ databases">
        <authorList>
            <person name="de Groot N.N."/>
        </authorList>
    </citation>
    <scope>NUCLEOTIDE SEQUENCE [LARGE SCALE GENOMIC DNA]</scope>
    <source>
        <strain evidence="14 15">DSM 20475</strain>
    </source>
</reference>
<protein>
    <recommendedName>
        <fullName evidence="5 12">Cysteine synthase</fullName>
        <ecNumber evidence="4 12">2.5.1.47</ecNumber>
    </recommendedName>
</protein>
<dbReference type="InterPro" id="IPR001216">
    <property type="entry name" value="P-phosphate_BS"/>
</dbReference>
<dbReference type="InterPro" id="IPR036052">
    <property type="entry name" value="TrpB-like_PALP_sf"/>
</dbReference>
<dbReference type="Gene3D" id="3.40.50.1100">
    <property type="match status" value="2"/>
</dbReference>
<dbReference type="NCBIfam" id="TIGR01139">
    <property type="entry name" value="cysK"/>
    <property type="match status" value="1"/>
</dbReference>
<dbReference type="EMBL" id="FNAF01000010">
    <property type="protein sequence ID" value="SDD92879.1"/>
    <property type="molecule type" value="Genomic_DNA"/>
</dbReference>
<gene>
    <name evidence="14" type="ORF">SAMN04489866_11052</name>
</gene>
<comment type="similarity">
    <text evidence="3 12">Belongs to the cysteine synthase/cystathionine beta-synthase family.</text>
</comment>
<feature type="domain" description="Tryptophan synthase beta chain-like PALP" evidence="13">
    <location>
        <begin position="6"/>
        <end position="295"/>
    </location>
</feature>
<dbReference type="InterPro" id="IPR005859">
    <property type="entry name" value="CysK"/>
</dbReference>
<evidence type="ECO:0000256" key="12">
    <source>
        <dbReference type="RuleBase" id="RU003985"/>
    </source>
</evidence>
<evidence type="ECO:0000256" key="4">
    <source>
        <dbReference type="ARBA" id="ARBA00012681"/>
    </source>
</evidence>
<dbReference type="AlphaFoldDB" id="A0A1G6YR42"/>
<evidence type="ECO:0000256" key="8">
    <source>
        <dbReference type="ARBA" id="ARBA00022898"/>
    </source>
</evidence>
<dbReference type="GO" id="GO:0006535">
    <property type="term" value="P:cysteine biosynthetic process from serine"/>
    <property type="evidence" value="ECO:0007669"/>
    <property type="project" value="UniProtKB-UniRule"/>
</dbReference>
<dbReference type="PROSITE" id="PS00901">
    <property type="entry name" value="CYS_SYNTHASE"/>
    <property type="match status" value="1"/>
</dbReference>
<evidence type="ECO:0000256" key="5">
    <source>
        <dbReference type="ARBA" id="ARBA00019371"/>
    </source>
</evidence>
<feature type="modified residue" description="N6-(pyridoxal phosphate)lysine" evidence="11">
    <location>
        <position position="44"/>
    </location>
</feature>
<dbReference type="GO" id="GO:0004124">
    <property type="term" value="F:cysteine synthase activity"/>
    <property type="evidence" value="ECO:0007669"/>
    <property type="project" value="UniProtKB-UniRule"/>
</dbReference>
<evidence type="ECO:0000256" key="6">
    <source>
        <dbReference type="ARBA" id="ARBA00022605"/>
    </source>
</evidence>
<evidence type="ECO:0000256" key="2">
    <source>
        <dbReference type="ARBA" id="ARBA00004962"/>
    </source>
</evidence>
<dbReference type="FunFam" id="3.40.50.1100:FF:000118">
    <property type="entry name" value="Related to CYS4-cystathionine beta-synthase"/>
    <property type="match status" value="1"/>
</dbReference>
<comment type="pathway">
    <text evidence="2">Amino-acid biosynthesis; L-cysteine biosynthesis; L-cysteine from L-serine: step 2/2.</text>
</comment>
<keyword evidence="7 12" id="KW-0808">Transferase</keyword>
<evidence type="ECO:0000313" key="15">
    <source>
        <dbReference type="Proteomes" id="UP000198995"/>
    </source>
</evidence>
<organism evidence="14 15">
    <name type="scientific">Peptococcus niger</name>
    <dbReference type="NCBI Taxonomy" id="2741"/>
    <lineage>
        <taxon>Bacteria</taxon>
        <taxon>Bacillati</taxon>
        <taxon>Bacillota</taxon>
        <taxon>Clostridia</taxon>
        <taxon>Eubacteriales</taxon>
        <taxon>Peptococcaceae</taxon>
        <taxon>Peptococcus</taxon>
    </lineage>
</organism>
<proteinExistence type="inferred from homology"/>
<dbReference type="RefSeq" id="WP_091792148.1">
    <property type="nucleotide sequence ID" value="NZ_FNAF01000010.1"/>
</dbReference>
<evidence type="ECO:0000259" key="13">
    <source>
        <dbReference type="Pfam" id="PF00291"/>
    </source>
</evidence>
<keyword evidence="15" id="KW-1185">Reference proteome</keyword>
<evidence type="ECO:0000313" key="14">
    <source>
        <dbReference type="EMBL" id="SDD92879.1"/>
    </source>
</evidence>
<comment type="cofactor">
    <cofactor evidence="1 11 12">
        <name>pyridoxal 5'-phosphate</name>
        <dbReference type="ChEBI" id="CHEBI:597326"/>
    </cofactor>
</comment>
<evidence type="ECO:0000256" key="11">
    <source>
        <dbReference type="PIRSR" id="PIRSR605856-51"/>
    </source>
</evidence>
<dbReference type="CDD" id="cd01561">
    <property type="entry name" value="CBS_like"/>
    <property type="match status" value="1"/>
</dbReference>
<keyword evidence="9 12" id="KW-0198">Cysteine biosynthesis</keyword>
<evidence type="ECO:0000256" key="10">
    <source>
        <dbReference type="ARBA" id="ARBA00047931"/>
    </source>
</evidence>
<dbReference type="InterPro" id="IPR001926">
    <property type="entry name" value="TrpB-like_PALP"/>
</dbReference>
<dbReference type="FunFam" id="3.40.50.1100:FF:000003">
    <property type="entry name" value="Cystathionine beta-synthase"/>
    <property type="match status" value="1"/>
</dbReference>
<evidence type="ECO:0000256" key="3">
    <source>
        <dbReference type="ARBA" id="ARBA00007103"/>
    </source>
</evidence>